<reference evidence="1" key="1">
    <citation type="submission" date="2020-03" db="EMBL/GenBank/DDBJ databases">
        <title>The deep terrestrial virosphere.</title>
        <authorList>
            <person name="Holmfeldt K."/>
            <person name="Nilsson E."/>
            <person name="Simone D."/>
            <person name="Lopez-Fernandez M."/>
            <person name="Wu X."/>
            <person name="de Brujin I."/>
            <person name="Lundin D."/>
            <person name="Andersson A."/>
            <person name="Bertilsson S."/>
            <person name="Dopson M."/>
        </authorList>
    </citation>
    <scope>NUCLEOTIDE SEQUENCE</scope>
    <source>
        <strain evidence="1">MM415A01816</strain>
    </source>
</reference>
<dbReference type="InterPro" id="IPR011856">
    <property type="entry name" value="tRNA_endonuc-like_dom_sf"/>
</dbReference>
<dbReference type="Gene3D" id="3.40.1350.10">
    <property type="match status" value="1"/>
</dbReference>
<proteinExistence type="predicted"/>
<accession>A0A6M3JYV1</accession>
<gene>
    <name evidence="1" type="ORF">MM415A01816_0005</name>
</gene>
<name>A0A6M3JYV1_9ZZZZ</name>
<dbReference type="AlphaFoldDB" id="A0A6M3JYV1"/>
<evidence type="ECO:0000313" key="1">
    <source>
        <dbReference type="EMBL" id="QJA75326.1"/>
    </source>
</evidence>
<sequence length="117" mass="13725">MRWSEEQLRRYRINLDDDAGETESPLQSKIVQWAHDNGYPCHAHPQSRSYVKAHTKGAGWPDVTLSLPGGRTVYLELKAKRGPMRKAQTEMELKLKFMGFEYYHFKTWKRFLEIVGP</sequence>
<protein>
    <submittedName>
        <fullName evidence="1">Putative VRR-NUC domain-containing protein</fullName>
    </submittedName>
</protein>
<organism evidence="1">
    <name type="scientific">viral metagenome</name>
    <dbReference type="NCBI Taxonomy" id="1070528"/>
    <lineage>
        <taxon>unclassified sequences</taxon>
        <taxon>metagenomes</taxon>
        <taxon>organismal metagenomes</taxon>
    </lineage>
</organism>
<dbReference type="EMBL" id="MT142156">
    <property type="protein sequence ID" value="QJA75326.1"/>
    <property type="molecule type" value="Genomic_DNA"/>
</dbReference>
<dbReference type="GO" id="GO:0003676">
    <property type="term" value="F:nucleic acid binding"/>
    <property type="evidence" value="ECO:0007669"/>
    <property type="project" value="InterPro"/>
</dbReference>